<evidence type="ECO:0000313" key="10">
    <source>
        <dbReference type="Proteomes" id="UP001225596"/>
    </source>
</evidence>
<dbReference type="EC" id="2.1.1.37" evidence="8"/>
<keyword evidence="1 6" id="KW-0489">Methyltransferase</keyword>
<evidence type="ECO:0000256" key="2">
    <source>
        <dbReference type="ARBA" id="ARBA00022679"/>
    </source>
</evidence>
<dbReference type="GO" id="GO:0003886">
    <property type="term" value="F:DNA (cytosine-5-)-methyltransferase activity"/>
    <property type="evidence" value="ECO:0007669"/>
    <property type="project" value="UniProtKB-EC"/>
</dbReference>
<keyword evidence="4" id="KW-0680">Restriction system</keyword>
<dbReference type="Pfam" id="PF00145">
    <property type="entry name" value="DNA_methylase"/>
    <property type="match status" value="1"/>
</dbReference>
<dbReference type="RefSeq" id="WP_338434644.1">
    <property type="nucleotide sequence ID" value="NZ_JAUYVH010000001.1"/>
</dbReference>
<dbReference type="InterPro" id="IPR018117">
    <property type="entry name" value="C5_DNA_meth_AS"/>
</dbReference>
<name>A0ABU1BJ25_9BURK</name>
<dbReference type="SUPFAM" id="SSF53335">
    <property type="entry name" value="S-adenosyl-L-methionine-dependent methyltransferases"/>
    <property type="match status" value="1"/>
</dbReference>
<evidence type="ECO:0000256" key="4">
    <source>
        <dbReference type="ARBA" id="ARBA00022747"/>
    </source>
</evidence>
<dbReference type="PANTHER" id="PTHR10629:SF52">
    <property type="entry name" value="DNA (CYTOSINE-5)-METHYLTRANSFERASE 1"/>
    <property type="match status" value="1"/>
</dbReference>
<evidence type="ECO:0000256" key="3">
    <source>
        <dbReference type="ARBA" id="ARBA00022691"/>
    </source>
</evidence>
<dbReference type="PRINTS" id="PR00105">
    <property type="entry name" value="C5METTRFRASE"/>
</dbReference>
<evidence type="ECO:0000256" key="6">
    <source>
        <dbReference type="PROSITE-ProRule" id="PRU01016"/>
    </source>
</evidence>
<keyword evidence="2 6" id="KW-0808">Transferase</keyword>
<dbReference type="PROSITE" id="PS00094">
    <property type="entry name" value="C5_MTASE_1"/>
    <property type="match status" value="1"/>
</dbReference>
<dbReference type="Proteomes" id="UP001225596">
    <property type="component" value="Unassembled WGS sequence"/>
</dbReference>
<comment type="caution">
    <text evidence="9">The sequence shown here is derived from an EMBL/GenBank/DDBJ whole genome shotgun (WGS) entry which is preliminary data.</text>
</comment>
<reference evidence="9 10" key="1">
    <citation type="submission" date="2023-08" db="EMBL/GenBank/DDBJ databases">
        <title>Oxalobacteraceae gen .nov., isolated from river sludge outside the plant.</title>
        <authorList>
            <person name="Zhao S.Y."/>
        </authorList>
    </citation>
    <scope>NUCLEOTIDE SEQUENCE [LARGE SCALE GENOMIC DNA]</scope>
    <source>
        <strain evidence="9 10">R-40</strain>
    </source>
</reference>
<dbReference type="PANTHER" id="PTHR10629">
    <property type="entry name" value="CYTOSINE-SPECIFIC METHYLTRANSFERASE"/>
    <property type="match status" value="1"/>
</dbReference>
<protein>
    <recommendedName>
        <fullName evidence="8">Cytosine-specific methyltransferase</fullName>
        <ecNumber evidence="8">2.1.1.37</ecNumber>
    </recommendedName>
</protein>
<evidence type="ECO:0000313" key="9">
    <source>
        <dbReference type="EMBL" id="MDQ9168804.1"/>
    </source>
</evidence>
<keyword evidence="3 6" id="KW-0949">S-adenosyl-L-methionine</keyword>
<comment type="catalytic activity">
    <reaction evidence="5 8">
        <text>a 2'-deoxycytidine in DNA + S-adenosyl-L-methionine = a 5-methyl-2'-deoxycytidine in DNA + S-adenosyl-L-homocysteine + H(+)</text>
        <dbReference type="Rhea" id="RHEA:13681"/>
        <dbReference type="Rhea" id="RHEA-COMP:11369"/>
        <dbReference type="Rhea" id="RHEA-COMP:11370"/>
        <dbReference type="ChEBI" id="CHEBI:15378"/>
        <dbReference type="ChEBI" id="CHEBI:57856"/>
        <dbReference type="ChEBI" id="CHEBI:59789"/>
        <dbReference type="ChEBI" id="CHEBI:85452"/>
        <dbReference type="ChEBI" id="CHEBI:85454"/>
        <dbReference type="EC" id="2.1.1.37"/>
    </reaction>
</comment>
<keyword evidence="10" id="KW-1185">Reference proteome</keyword>
<dbReference type="NCBIfam" id="TIGR00675">
    <property type="entry name" value="dcm"/>
    <property type="match status" value="1"/>
</dbReference>
<dbReference type="InterPro" id="IPR029063">
    <property type="entry name" value="SAM-dependent_MTases_sf"/>
</dbReference>
<accession>A0ABU1BJ25</accession>
<gene>
    <name evidence="9" type="ORF">Q8A64_00100</name>
</gene>
<dbReference type="EMBL" id="JAUYVH010000001">
    <property type="protein sequence ID" value="MDQ9168804.1"/>
    <property type="molecule type" value="Genomic_DNA"/>
</dbReference>
<evidence type="ECO:0000256" key="7">
    <source>
        <dbReference type="RuleBase" id="RU000416"/>
    </source>
</evidence>
<dbReference type="Gene3D" id="3.40.50.150">
    <property type="entry name" value="Vaccinia Virus protein VP39"/>
    <property type="match status" value="1"/>
</dbReference>
<sequence length="366" mass="40654">MKCVDLFAGVGGMSLGFENAGCEVVLAVEKFRPIAEGYTANLPHTKMIVAGVEQLNIKETFSSVKAQGVDIVFGGPPCQGFSQKGKRLSISDDRNFLFKYFVDVVSFLRPRFFVIENVPNILTTANSFFYNEIEAAFAKLGYELKAQILNAADYGVPQQRKRAFIVGQLGGNTFEFPMPVKRKVTVSEAISDLPAIASGEGELFYKYPCAARSDYQRKMRKNSNGIVNHQATKHSQIALQRLAMISHNGGGKEHLPEEHLTKSIYSGTWMRLREEGLARTITTRFDTPSSGQFTLPRQDRCLTVREAARLQSFPDRFIFTGTKSNQMLQVGNAVPPLLAQAVATRILKDYTEALEFIESQRAVNSA</sequence>
<dbReference type="InterPro" id="IPR001525">
    <property type="entry name" value="C5_MeTfrase"/>
</dbReference>
<dbReference type="InterPro" id="IPR050390">
    <property type="entry name" value="C5-Methyltransferase"/>
</dbReference>
<dbReference type="GO" id="GO:0032259">
    <property type="term" value="P:methylation"/>
    <property type="evidence" value="ECO:0007669"/>
    <property type="project" value="UniProtKB-KW"/>
</dbReference>
<proteinExistence type="inferred from homology"/>
<evidence type="ECO:0000256" key="8">
    <source>
        <dbReference type="RuleBase" id="RU000417"/>
    </source>
</evidence>
<comment type="similarity">
    <text evidence="6 7">Belongs to the class I-like SAM-binding methyltransferase superfamily. C5-methyltransferase family.</text>
</comment>
<dbReference type="PROSITE" id="PS51679">
    <property type="entry name" value="SAM_MT_C5"/>
    <property type="match status" value="1"/>
</dbReference>
<evidence type="ECO:0000256" key="5">
    <source>
        <dbReference type="ARBA" id="ARBA00047422"/>
    </source>
</evidence>
<evidence type="ECO:0000256" key="1">
    <source>
        <dbReference type="ARBA" id="ARBA00022603"/>
    </source>
</evidence>
<feature type="active site" evidence="6">
    <location>
        <position position="78"/>
    </location>
</feature>
<dbReference type="Gene3D" id="3.90.120.10">
    <property type="entry name" value="DNA Methylase, subunit A, domain 2"/>
    <property type="match status" value="1"/>
</dbReference>
<organism evidence="9 10">
    <name type="scientific">Keguizhuia sedimenti</name>
    <dbReference type="NCBI Taxonomy" id="3064264"/>
    <lineage>
        <taxon>Bacteria</taxon>
        <taxon>Pseudomonadati</taxon>
        <taxon>Pseudomonadota</taxon>
        <taxon>Betaproteobacteria</taxon>
        <taxon>Burkholderiales</taxon>
        <taxon>Oxalobacteraceae</taxon>
        <taxon>Keguizhuia</taxon>
    </lineage>
</organism>